<evidence type="ECO:0000256" key="2">
    <source>
        <dbReference type="SAM" id="MobiDB-lite"/>
    </source>
</evidence>
<proteinExistence type="predicted"/>
<accession>A0A8S1C4Q3</accession>
<reference evidence="3 4" key="1">
    <citation type="submission" date="2020-04" db="EMBL/GenBank/DDBJ databases">
        <authorList>
            <person name="Alioto T."/>
            <person name="Alioto T."/>
            <person name="Gomez Garrido J."/>
        </authorList>
    </citation>
    <scope>NUCLEOTIDE SEQUENCE [LARGE SCALE GENOMIC DNA]</scope>
</reference>
<protein>
    <submittedName>
        <fullName evidence="3">Uncharacterized protein</fullName>
    </submittedName>
</protein>
<dbReference type="EMBL" id="CADEPI010000022">
    <property type="protein sequence ID" value="CAB3365902.1"/>
    <property type="molecule type" value="Genomic_DNA"/>
</dbReference>
<keyword evidence="1" id="KW-0175">Coiled coil</keyword>
<dbReference type="AlphaFoldDB" id="A0A8S1C4Q3"/>
<feature type="region of interest" description="Disordered" evidence="2">
    <location>
        <begin position="1"/>
        <end position="24"/>
    </location>
</feature>
<feature type="compositionally biased region" description="Polar residues" evidence="2">
    <location>
        <begin position="215"/>
        <end position="230"/>
    </location>
</feature>
<dbReference type="Proteomes" id="UP000494165">
    <property type="component" value="Unassembled WGS sequence"/>
</dbReference>
<feature type="region of interest" description="Disordered" evidence="2">
    <location>
        <begin position="113"/>
        <end position="135"/>
    </location>
</feature>
<name>A0A8S1C4Q3_9INSE</name>
<comment type="caution">
    <text evidence="3">The sequence shown here is derived from an EMBL/GenBank/DDBJ whole genome shotgun (WGS) entry which is preliminary data.</text>
</comment>
<organism evidence="3 4">
    <name type="scientific">Cloeon dipterum</name>
    <dbReference type="NCBI Taxonomy" id="197152"/>
    <lineage>
        <taxon>Eukaryota</taxon>
        <taxon>Metazoa</taxon>
        <taxon>Ecdysozoa</taxon>
        <taxon>Arthropoda</taxon>
        <taxon>Hexapoda</taxon>
        <taxon>Insecta</taxon>
        <taxon>Pterygota</taxon>
        <taxon>Palaeoptera</taxon>
        <taxon>Ephemeroptera</taxon>
        <taxon>Pisciforma</taxon>
        <taxon>Baetidae</taxon>
        <taxon>Cloeon</taxon>
    </lineage>
</organism>
<feature type="region of interest" description="Disordered" evidence="2">
    <location>
        <begin position="215"/>
        <end position="234"/>
    </location>
</feature>
<evidence type="ECO:0000313" key="4">
    <source>
        <dbReference type="Proteomes" id="UP000494165"/>
    </source>
</evidence>
<feature type="compositionally biased region" description="Polar residues" evidence="2">
    <location>
        <begin position="113"/>
        <end position="127"/>
    </location>
</feature>
<dbReference type="OrthoDB" id="76173at2759"/>
<sequence>MDRNEAVPTPRRNPPAQFNLSSLPVTPTVPEVSLLLEQNGFRPVRVPTPQGHQGALDLNVQDTLAEHNSPQPFRGFTQRPKTSFPVADQIPDEPPMPGAHLDVVNKAPNNYRTPPSFQHSPLVTSPATHEEGPPRHQGAIQVDYAANLMLNVEKRLLEQRVKELEEENRTLRERVERLENQQDSLQQVKMDALSEQTAACLRLLENLNARKVQFERSTQTDEPSAASHNRSGQEEFYDDALRAMQGLFPPRDVRVEQGKEAAVYDTSYLPRVLPVATPEASPRVTDISAHMNQLALKHLNLNSPSLQVDRPQQPCMTYYNNLSMSTKQFLEKLKVTPGQQAQIVEEDDEAVPSPSQKGSTDKILDITAIKRQNKLL</sequence>
<feature type="coiled-coil region" evidence="1">
    <location>
        <begin position="147"/>
        <end position="195"/>
    </location>
</feature>
<keyword evidence="4" id="KW-1185">Reference proteome</keyword>
<evidence type="ECO:0000313" key="3">
    <source>
        <dbReference type="EMBL" id="CAB3365902.1"/>
    </source>
</evidence>
<evidence type="ECO:0000256" key="1">
    <source>
        <dbReference type="SAM" id="Coils"/>
    </source>
</evidence>
<gene>
    <name evidence="3" type="ORF">CLODIP_2_CD06604</name>
</gene>